<protein>
    <recommendedName>
        <fullName evidence="6">Rieske domain-containing protein</fullName>
    </recommendedName>
</protein>
<keyword evidence="3" id="KW-0408">Iron</keyword>
<keyword evidence="4" id="KW-0411">Iron-sulfur</keyword>
<evidence type="ECO:0000256" key="4">
    <source>
        <dbReference type="ARBA" id="ARBA00023014"/>
    </source>
</evidence>
<dbReference type="InterPro" id="IPR017941">
    <property type="entry name" value="Rieske_2Fe-2S"/>
</dbReference>
<dbReference type="RefSeq" id="XP_008606565.1">
    <property type="nucleotide sequence ID" value="XM_008608343.1"/>
</dbReference>
<feature type="domain" description="Rieske" evidence="6">
    <location>
        <begin position="5"/>
        <end position="106"/>
    </location>
</feature>
<dbReference type="SUPFAM" id="SSF50022">
    <property type="entry name" value="ISP domain"/>
    <property type="match status" value="1"/>
</dbReference>
<name>T0QZF8_SAPDV</name>
<dbReference type="PANTHER" id="PTHR21496:SF0">
    <property type="entry name" value="RIESKE DOMAIN-CONTAINING PROTEIN"/>
    <property type="match status" value="1"/>
</dbReference>
<dbReference type="OrthoDB" id="426882at2759"/>
<keyword evidence="8" id="KW-1185">Reference proteome</keyword>
<dbReference type="AlphaFoldDB" id="T0QZF8"/>
<evidence type="ECO:0000256" key="5">
    <source>
        <dbReference type="ARBA" id="ARBA00034078"/>
    </source>
</evidence>
<dbReference type="GeneID" id="19943472"/>
<dbReference type="PANTHER" id="PTHR21496">
    <property type="entry name" value="FERREDOXIN-RELATED"/>
    <property type="match status" value="1"/>
</dbReference>
<dbReference type="GO" id="GO:0046872">
    <property type="term" value="F:metal ion binding"/>
    <property type="evidence" value="ECO:0007669"/>
    <property type="project" value="UniProtKB-KW"/>
</dbReference>
<evidence type="ECO:0000256" key="2">
    <source>
        <dbReference type="ARBA" id="ARBA00022723"/>
    </source>
</evidence>
<keyword evidence="2" id="KW-0479">Metal-binding</keyword>
<dbReference type="VEuPathDB" id="FungiDB:SDRG_02745"/>
<accession>T0QZF8</accession>
<dbReference type="eggNOG" id="ENOG502S06W">
    <property type="taxonomic scope" value="Eukaryota"/>
</dbReference>
<dbReference type="EMBL" id="JH767137">
    <property type="protein sequence ID" value="EQC40091.1"/>
    <property type="molecule type" value="Genomic_DNA"/>
</dbReference>
<keyword evidence="1" id="KW-0001">2Fe-2S</keyword>
<proteinExistence type="predicted"/>
<reference evidence="7 8" key="1">
    <citation type="submission" date="2012-04" db="EMBL/GenBank/DDBJ databases">
        <title>The Genome Sequence of Saprolegnia declina VS20.</title>
        <authorList>
            <consortium name="The Broad Institute Genome Sequencing Platform"/>
            <person name="Russ C."/>
            <person name="Nusbaum C."/>
            <person name="Tyler B."/>
            <person name="van West P."/>
            <person name="Dieguez-Uribeondo J."/>
            <person name="de Bruijn I."/>
            <person name="Tripathy S."/>
            <person name="Jiang R."/>
            <person name="Young S.K."/>
            <person name="Zeng Q."/>
            <person name="Gargeya S."/>
            <person name="Fitzgerald M."/>
            <person name="Haas B."/>
            <person name="Abouelleil A."/>
            <person name="Alvarado L."/>
            <person name="Arachchi H.M."/>
            <person name="Berlin A."/>
            <person name="Chapman S.B."/>
            <person name="Goldberg J."/>
            <person name="Griggs A."/>
            <person name="Gujja S."/>
            <person name="Hansen M."/>
            <person name="Howarth C."/>
            <person name="Imamovic A."/>
            <person name="Larimer J."/>
            <person name="McCowen C."/>
            <person name="Montmayeur A."/>
            <person name="Murphy C."/>
            <person name="Neiman D."/>
            <person name="Pearson M."/>
            <person name="Priest M."/>
            <person name="Roberts A."/>
            <person name="Saif S."/>
            <person name="Shea T."/>
            <person name="Sisk P."/>
            <person name="Sykes S."/>
            <person name="Wortman J."/>
            <person name="Nusbaum C."/>
            <person name="Birren B."/>
        </authorList>
    </citation>
    <scope>NUCLEOTIDE SEQUENCE [LARGE SCALE GENOMIC DNA]</scope>
    <source>
        <strain evidence="7 8">VS20</strain>
    </source>
</reference>
<dbReference type="InterPro" id="IPR036922">
    <property type="entry name" value="Rieske_2Fe-2S_sf"/>
</dbReference>
<organism evidence="7 8">
    <name type="scientific">Saprolegnia diclina (strain VS20)</name>
    <dbReference type="NCBI Taxonomy" id="1156394"/>
    <lineage>
        <taxon>Eukaryota</taxon>
        <taxon>Sar</taxon>
        <taxon>Stramenopiles</taxon>
        <taxon>Oomycota</taxon>
        <taxon>Saprolegniomycetes</taxon>
        <taxon>Saprolegniales</taxon>
        <taxon>Saprolegniaceae</taxon>
        <taxon>Saprolegnia</taxon>
    </lineage>
</organism>
<dbReference type="InterPro" id="IPR054716">
    <property type="entry name" value="Sol_Rieske_ferrdox_dom"/>
</dbReference>
<sequence>MAEYHAVCAATDVPNGARRCIVLPTGRTVLLVHHAHVLYCIDQACYHHGGPLLTGDIEEIGGKVAISCPWHNYKIALENGEGLYMGLDAANMRGDPVLKSKGVKQRTHLVEVRGDGLIYVADAMELATKAIASDEYAYKKQIIPTDVDESGLVKLHSRMS</sequence>
<dbReference type="Gene3D" id="2.102.10.10">
    <property type="entry name" value="Rieske [2Fe-2S] iron-sulphur domain"/>
    <property type="match status" value="1"/>
</dbReference>
<evidence type="ECO:0000256" key="3">
    <source>
        <dbReference type="ARBA" id="ARBA00023004"/>
    </source>
</evidence>
<comment type="cofactor">
    <cofactor evidence="5">
        <name>[2Fe-2S] cluster</name>
        <dbReference type="ChEBI" id="CHEBI:190135"/>
    </cofactor>
</comment>
<dbReference type="GO" id="GO:0051537">
    <property type="term" value="F:2 iron, 2 sulfur cluster binding"/>
    <property type="evidence" value="ECO:0007669"/>
    <property type="project" value="UniProtKB-KW"/>
</dbReference>
<evidence type="ECO:0000313" key="8">
    <source>
        <dbReference type="Proteomes" id="UP000030762"/>
    </source>
</evidence>
<gene>
    <name evidence="7" type="ORF">SDRG_02745</name>
</gene>
<dbReference type="InParanoid" id="T0QZF8"/>
<evidence type="ECO:0000313" key="7">
    <source>
        <dbReference type="EMBL" id="EQC40091.1"/>
    </source>
</evidence>
<dbReference type="Proteomes" id="UP000030762">
    <property type="component" value="Unassembled WGS sequence"/>
</dbReference>
<dbReference type="OMA" id="WVESDYY"/>
<evidence type="ECO:0000256" key="1">
    <source>
        <dbReference type="ARBA" id="ARBA00022714"/>
    </source>
</evidence>
<evidence type="ECO:0000259" key="6">
    <source>
        <dbReference type="PROSITE" id="PS51296"/>
    </source>
</evidence>
<dbReference type="Pfam" id="PF22543">
    <property type="entry name" value="Rieske_4"/>
    <property type="match status" value="1"/>
</dbReference>
<dbReference type="CDD" id="cd03467">
    <property type="entry name" value="Rieske"/>
    <property type="match status" value="1"/>
</dbReference>
<dbReference type="PROSITE" id="PS51296">
    <property type="entry name" value="RIESKE"/>
    <property type="match status" value="1"/>
</dbReference>